<sequence>MWLWPLPRLKGDTRCCSAGPVQGCDLLENYGNLVFVGLLSSKPKLITQLDGRAMDGSIRGSIRYLCRTLQTLQGMRIPVLRKYKYLPILGKKKTYFRLQNQAQGTLIRVYASEVSLASIWKPGRGPDPALGRLACPFRWCPLTFLPHGSPSLS</sequence>
<evidence type="ECO:0000313" key="2">
    <source>
        <dbReference type="RefSeq" id="XP_054937163.1"/>
    </source>
</evidence>
<organism evidence="1 2">
    <name type="scientific">Physeter macrocephalus</name>
    <name type="common">Sperm whale</name>
    <name type="synonym">Physeter catodon</name>
    <dbReference type="NCBI Taxonomy" id="9755"/>
    <lineage>
        <taxon>Eukaryota</taxon>
        <taxon>Metazoa</taxon>
        <taxon>Chordata</taxon>
        <taxon>Craniata</taxon>
        <taxon>Vertebrata</taxon>
        <taxon>Euteleostomi</taxon>
        <taxon>Mammalia</taxon>
        <taxon>Eutheria</taxon>
        <taxon>Laurasiatheria</taxon>
        <taxon>Artiodactyla</taxon>
        <taxon>Whippomorpha</taxon>
        <taxon>Cetacea</taxon>
        <taxon>Odontoceti</taxon>
        <taxon>Physeteridae</taxon>
        <taxon>Physeter</taxon>
    </lineage>
</organism>
<protein>
    <submittedName>
        <fullName evidence="2">Zinc finger protein 485 isoform X6</fullName>
    </submittedName>
</protein>
<evidence type="ECO:0000313" key="1">
    <source>
        <dbReference type="Proteomes" id="UP000248484"/>
    </source>
</evidence>
<gene>
    <name evidence="2" type="primary">ZNF485</name>
</gene>
<name>A0A9W2WDC2_PHYMC</name>
<dbReference type="AlphaFoldDB" id="A0A9W2WDC2"/>
<dbReference type="RefSeq" id="XP_054937163.1">
    <property type="nucleotide sequence ID" value="XM_055081188.1"/>
</dbReference>
<dbReference type="CTD" id="220992"/>
<reference evidence="2" key="1">
    <citation type="submission" date="2025-08" db="UniProtKB">
        <authorList>
            <consortium name="RefSeq"/>
        </authorList>
    </citation>
    <scope>IDENTIFICATION</scope>
    <source>
        <tissue evidence="2">Muscle</tissue>
    </source>
</reference>
<keyword evidence="1" id="KW-1185">Reference proteome</keyword>
<proteinExistence type="predicted"/>
<dbReference type="GeneID" id="102974186"/>
<accession>A0A9W2WDC2</accession>
<dbReference type="Proteomes" id="UP000248484">
    <property type="component" value="Chromosome 20"/>
</dbReference>